<dbReference type="EMBL" id="JAWXYB010000018">
    <property type="protein sequence ID" value="MDX5930771.1"/>
    <property type="molecule type" value="Genomic_DNA"/>
</dbReference>
<evidence type="ECO:0000259" key="3">
    <source>
        <dbReference type="PROSITE" id="PS51186"/>
    </source>
</evidence>
<evidence type="ECO:0000256" key="2">
    <source>
        <dbReference type="ARBA" id="ARBA00023315"/>
    </source>
</evidence>
<keyword evidence="5" id="KW-1185">Reference proteome</keyword>
<dbReference type="CDD" id="cd04301">
    <property type="entry name" value="NAT_SF"/>
    <property type="match status" value="1"/>
</dbReference>
<keyword evidence="2" id="KW-0012">Acyltransferase</keyword>
<dbReference type="GO" id="GO:0016747">
    <property type="term" value="F:acyltransferase activity, transferring groups other than amino-acyl groups"/>
    <property type="evidence" value="ECO:0007669"/>
    <property type="project" value="InterPro"/>
</dbReference>
<dbReference type="PANTHER" id="PTHR43877">
    <property type="entry name" value="AMINOALKYLPHOSPHONATE N-ACETYLTRANSFERASE-RELATED-RELATED"/>
    <property type="match status" value="1"/>
</dbReference>
<accession>A0AAW9DPE7</accession>
<keyword evidence="1" id="KW-0808">Transferase</keyword>
<organism evidence="4 5">
    <name type="scientific">Acidiphilium acidophilum</name>
    <name type="common">Thiobacillus acidophilus</name>
    <dbReference type="NCBI Taxonomy" id="76588"/>
    <lineage>
        <taxon>Bacteria</taxon>
        <taxon>Pseudomonadati</taxon>
        <taxon>Pseudomonadota</taxon>
        <taxon>Alphaproteobacteria</taxon>
        <taxon>Acetobacterales</taxon>
        <taxon>Acidocellaceae</taxon>
        <taxon>Acidiphilium</taxon>
    </lineage>
</organism>
<evidence type="ECO:0000313" key="4">
    <source>
        <dbReference type="EMBL" id="MDX5930771.1"/>
    </source>
</evidence>
<comment type="caution">
    <text evidence="4">The sequence shown here is derived from an EMBL/GenBank/DDBJ whole genome shotgun (WGS) entry which is preliminary data.</text>
</comment>
<dbReference type="Pfam" id="PF00583">
    <property type="entry name" value="Acetyltransf_1"/>
    <property type="match status" value="1"/>
</dbReference>
<dbReference type="Gene3D" id="3.40.630.30">
    <property type="match status" value="1"/>
</dbReference>
<sequence length="173" mass="18985">MRDPDDRGRVAALSIACADYAELVTGLPPTSRDGDCFFDDLPPGRTTASMLKLGISDDRDRLIALLDVVMDYPDAGVWYVGLLLIHPEFRRQGLGRSLVNGLASHARAQGAASLRLGVVEANAPALAFWLRLGFRAIGDAPDHHIGVRVHRVIEFEYALSDRAPMLHERPRFG</sequence>
<feature type="domain" description="N-acetyltransferase" evidence="3">
    <location>
        <begin position="1"/>
        <end position="162"/>
    </location>
</feature>
<dbReference type="InterPro" id="IPR000182">
    <property type="entry name" value="GNAT_dom"/>
</dbReference>
<dbReference type="RefSeq" id="WP_319613701.1">
    <property type="nucleotide sequence ID" value="NZ_JAWXYB010000018.1"/>
</dbReference>
<gene>
    <name evidence="4" type="ORF">SIL87_08360</name>
</gene>
<dbReference type="SUPFAM" id="SSF55729">
    <property type="entry name" value="Acyl-CoA N-acyltransferases (Nat)"/>
    <property type="match status" value="1"/>
</dbReference>
<evidence type="ECO:0000313" key="5">
    <source>
        <dbReference type="Proteomes" id="UP001279553"/>
    </source>
</evidence>
<dbReference type="AlphaFoldDB" id="A0AAW9DPE7"/>
<proteinExistence type="predicted"/>
<dbReference type="Proteomes" id="UP001279553">
    <property type="component" value="Unassembled WGS sequence"/>
</dbReference>
<protein>
    <submittedName>
        <fullName evidence="4">GNAT family N-acetyltransferase</fullName>
    </submittedName>
</protein>
<reference evidence="4 5" key="1">
    <citation type="submission" date="2023-11" db="EMBL/GenBank/DDBJ databases">
        <title>MicrobeMod: A computational toolkit for identifying prokaryotic methylation and restriction-modification with nanopore sequencing.</title>
        <authorList>
            <person name="Crits-Christoph A."/>
            <person name="Kang S.C."/>
            <person name="Lee H."/>
            <person name="Ostrov N."/>
        </authorList>
    </citation>
    <scope>NUCLEOTIDE SEQUENCE [LARGE SCALE GENOMIC DNA]</scope>
    <source>
        <strain evidence="4 5">DSMZ 700</strain>
    </source>
</reference>
<dbReference type="InterPro" id="IPR050832">
    <property type="entry name" value="Bact_Acetyltransf"/>
</dbReference>
<dbReference type="PROSITE" id="PS51186">
    <property type="entry name" value="GNAT"/>
    <property type="match status" value="1"/>
</dbReference>
<name>A0AAW9DPE7_ACIAO</name>
<dbReference type="InterPro" id="IPR016181">
    <property type="entry name" value="Acyl_CoA_acyltransferase"/>
</dbReference>
<evidence type="ECO:0000256" key="1">
    <source>
        <dbReference type="ARBA" id="ARBA00022679"/>
    </source>
</evidence>